<evidence type="ECO:0000313" key="2">
    <source>
        <dbReference type="Proteomes" id="UP000242715"/>
    </source>
</evidence>
<reference evidence="2" key="1">
    <citation type="journal article" date="2017" name="Front. Plant Sci.">
        <title>Climate Clever Clovers: New Paradigm to Reduce the Environmental Footprint of Ruminants by Breeding Low Methanogenic Forages Utilizing Haplotype Variation.</title>
        <authorList>
            <person name="Kaur P."/>
            <person name="Appels R."/>
            <person name="Bayer P.E."/>
            <person name="Keeble-Gagnere G."/>
            <person name="Wang J."/>
            <person name="Hirakawa H."/>
            <person name="Shirasawa K."/>
            <person name="Vercoe P."/>
            <person name="Stefanova K."/>
            <person name="Durmic Z."/>
            <person name="Nichols P."/>
            <person name="Revell C."/>
            <person name="Isobe S.N."/>
            <person name="Edwards D."/>
            <person name="Erskine W."/>
        </authorList>
    </citation>
    <scope>NUCLEOTIDE SEQUENCE [LARGE SCALE GENOMIC DNA]</scope>
    <source>
        <strain evidence="2">cv. Daliak</strain>
    </source>
</reference>
<dbReference type="EMBL" id="DF973956">
    <property type="protein sequence ID" value="GAU43091.1"/>
    <property type="molecule type" value="Genomic_DNA"/>
</dbReference>
<gene>
    <name evidence="1" type="ORF">TSUD_194450</name>
</gene>
<name>A0A2Z6NH39_TRISU</name>
<evidence type="ECO:0000313" key="1">
    <source>
        <dbReference type="EMBL" id="GAU43091.1"/>
    </source>
</evidence>
<proteinExistence type="predicted"/>
<sequence length="92" mass="9901">MDPNTSQYSYLFLSIICHSSILRLGSSAAGFMVHPTAKGSLGAIHWGTILKFQGPATTAVTIKVKREEIFNKDKAIGRTSNGSQVIFVFGLA</sequence>
<keyword evidence="2" id="KW-1185">Reference proteome</keyword>
<accession>A0A2Z6NH39</accession>
<dbReference type="Proteomes" id="UP000242715">
    <property type="component" value="Unassembled WGS sequence"/>
</dbReference>
<organism evidence="1 2">
    <name type="scientific">Trifolium subterraneum</name>
    <name type="common">Subterranean clover</name>
    <dbReference type="NCBI Taxonomy" id="3900"/>
    <lineage>
        <taxon>Eukaryota</taxon>
        <taxon>Viridiplantae</taxon>
        <taxon>Streptophyta</taxon>
        <taxon>Embryophyta</taxon>
        <taxon>Tracheophyta</taxon>
        <taxon>Spermatophyta</taxon>
        <taxon>Magnoliopsida</taxon>
        <taxon>eudicotyledons</taxon>
        <taxon>Gunneridae</taxon>
        <taxon>Pentapetalae</taxon>
        <taxon>rosids</taxon>
        <taxon>fabids</taxon>
        <taxon>Fabales</taxon>
        <taxon>Fabaceae</taxon>
        <taxon>Papilionoideae</taxon>
        <taxon>50 kb inversion clade</taxon>
        <taxon>NPAAA clade</taxon>
        <taxon>Hologalegina</taxon>
        <taxon>IRL clade</taxon>
        <taxon>Trifolieae</taxon>
        <taxon>Trifolium</taxon>
    </lineage>
</organism>
<dbReference type="AlphaFoldDB" id="A0A2Z6NH39"/>
<protein>
    <submittedName>
        <fullName evidence="1">Uncharacterized protein</fullName>
    </submittedName>
</protein>